<evidence type="ECO:0008006" key="2">
    <source>
        <dbReference type="Google" id="ProtNLM"/>
    </source>
</evidence>
<organism evidence="1">
    <name type="scientific">viral metagenome</name>
    <dbReference type="NCBI Taxonomy" id="1070528"/>
    <lineage>
        <taxon>unclassified sequences</taxon>
        <taxon>metagenomes</taxon>
        <taxon>organismal metagenomes</taxon>
    </lineage>
</organism>
<sequence length="277" mass="31803">MAKTWNAYVINLETAPERWEHMQAEFKDTPLNLIRFTCQKSTSGRGWAEVGKTYADIMRKHMETDPEFKQLCVVFEDDAFRLQDKPTFSKRITDIFTYLETHVGTYSHFQGGGVYPIPASIESKEPLLIRCEYITCTTFTVFGKEAADAVLQYEKEIDSVQTPIDNYIGNKNRGKILAPFPHLVWQIIGLPSNISSGDQKVTLNEAFRSSHKVLSDFVKSKDISVMTGGNRSRKKKGKTFSFLQSAMKKFKRVMKKSMRHKVFLRRTRKSYQSAKAV</sequence>
<accession>A0A6C0D7X6</accession>
<name>A0A6C0D7X6_9ZZZZ</name>
<protein>
    <recommendedName>
        <fullName evidence="2">Glycosyltransferase</fullName>
    </recommendedName>
</protein>
<evidence type="ECO:0000313" key="1">
    <source>
        <dbReference type="EMBL" id="QHT12462.1"/>
    </source>
</evidence>
<dbReference type="AlphaFoldDB" id="A0A6C0D7X6"/>
<proteinExistence type="predicted"/>
<dbReference type="EMBL" id="MN739545">
    <property type="protein sequence ID" value="QHT12462.1"/>
    <property type="molecule type" value="Genomic_DNA"/>
</dbReference>
<reference evidence="1" key="1">
    <citation type="journal article" date="2020" name="Nature">
        <title>Giant virus diversity and host interactions through global metagenomics.</title>
        <authorList>
            <person name="Schulz F."/>
            <person name="Roux S."/>
            <person name="Paez-Espino D."/>
            <person name="Jungbluth S."/>
            <person name="Walsh D.A."/>
            <person name="Denef V.J."/>
            <person name="McMahon K.D."/>
            <person name="Konstantinidis K.T."/>
            <person name="Eloe-Fadrosh E.A."/>
            <person name="Kyrpides N.C."/>
            <person name="Woyke T."/>
        </authorList>
    </citation>
    <scope>NUCLEOTIDE SEQUENCE</scope>
    <source>
        <strain evidence="1">GVMAG-M-3300023174-129</strain>
    </source>
</reference>